<evidence type="ECO:0000313" key="3">
    <source>
        <dbReference type="Proteomes" id="UP001529510"/>
    </source>
</evidence>
<reference evidence="2 3" key="1">
    <citation type="submission" date="2024-05" db="EMBL/GenBank/DDBJ databases">
        <title>Genome sequencing and assembly of Indian major carp, Cirrhinus mrigala (Hamilton, 1822).</title>
        <authorList>
            <person name="Mohindra V."/>
            <person name="Chowdhury L.M."/>
            <person name="Lal K."/>
            <person name="Jena J.K."/>
        </authorList>
    </citation>
    <scope>NUCLEOTIDE SEQUENCE [LARGE SCALE GENOMIC DNA]</scope>
    <source>
        <strain evidence="2">CM1030</strain>
        <tissue evidence="2">Blood</tissue>
    </source>
</reference>
<proteinExistence type="predicted"/>
<name>A0ABD0Q836_CIRMR</name>
<gene>
    <name evidence="2" type="ORF">M9458_021440</name>
</gene>
<protein>
    <recommendedName>
        <fullName evidence="4">Prolactin receptor</fullName>
    </recommendedName>
</protein>
<evidence type="ECO:0008006" key="4">
    <source>
        <dbReference type="Google" id="ProtNLM"/>
    </source>
</evidence>
<organism evidence="2 3">
    <name type="scientific">Cirrhinus mrigala</name>
    <name type="common">Mrigala</name>
    <dbReference type="NCBI Taxonomy" id="683832"/>
    <lineage>
        <taxon>Eukaryota</taxon>
        <taxon>Metazoa</taxon>
        <taxon>Chordata</taxon>
        <taxon>Craniata</taxon>
        <taxon>Vertebrata</taxon>
        <taxon>Euteleostomi</taxon>
        <taxon>Actinopterygii</taxon>
        <taxon>Neopterygii</taxon>
        <taxon>Teleostei</taxon>
        <taxon>Ostariophysi</taxon>
        <taxon>Cypriniformes</taxon>
        <taxon>Cyprinidae</taxon>
        <taxon>Labeoninae</taxon>
        <taxon>Labeonini</taxon>
        <taxon>Cirrhinus</taxon>
    </lineage>
</organism>
<dbReference type="Proteomes" id="UP001529510">
    <property type="component" value="Unassembled WGS sequence"/>
</dbReference>
<dbReference type="AlphaFoldDB" id="A0ABD0Q836"/>
<feature type="region of interest" description="Disordered" evidence="1">
    <location>
        <begin position="1"/>
        <end position="71"/>
    </location>
</feature>
<dbReference type="EMBL" id="JAMKFB020000010">
    <property type="protein sequence ID" value="KAL0182065.1"/>
    <property type="molecule type" value="Genomic_DNA"/>
</dbReference>
<sequence>RRQEKPQGQIHGQERPLAVQKQTEAIKHIVPSPRLPIGEDAPLIEHQKRKPLSSGAEPAVGEGRNEDCKANERDCSLEDIDICAPSPEEGYALLPHTHTWGMSSHLGHELIAASSSLSLLKDATLSGFSPPSYPQLPHRG</sequence>
<evidence type="ECO:0000256" key="1">
    <source>
        <dbReference type="SAM" id="MobiDB-lite"/>
    </source>
</evidence>
<comment type="caution">
    <text evidence="2">The sequence shown here is derived from an EMBL/GenBank/DDBJ whole genome shotgun (WGS) entry which is preliminary data.</text>
</comment>
<keyword evidence="3" id="KW-1185">Reference proteome</keyword>
<accession>A0ABD0Q836</accession>
<feature type="non-terminal residue" evidence="2">
    <location>
        <position position="1"/>
    </location>
</feature>
<evidence type="ECO:0000313" key="2">
    <source>
        <dbReference type="EMBL" id="KAL0182065.1"/>
    </source>
</evidence>
<feature type="non-terminal residue" evidence="2">
    <location>
        <position position="140"/>
    </location>
</feature>